<protein>
    <submittedName>
        <fullName evidence="8">GEO08316p1</fullName>
    </submittedName>
    <submittedName>
        <fullName evidence="4">RH32180p</fullName>
    </submittedName>
    <submittedName>
        <fullName evidence="3">Uncharacterized protein, isoform A</fullName>
    </submittedName>
    <submittedName>
        <fullName evidence="5">Uncharacterized protein, isoform B</fullName>
    </submittedName>
    <submittedName>
        <fullName evidence="6">Uncharacterized protein, isoform C</fullName>
    </submittedName>
    <submittedName>
        <fullName evidence="7">Uncharacterized protein, isoform D</fullName>
    </submittedName>
</protein>
<dbReference type="UCSC" id="CG5697-RA">
    <property type="organism name" value="d. melanogaster"/>
</dbReference>
<reference evidence="3 10" key="1">
    <citation type="journal article" date="2000" name="Science">
        <title>The genome sequence of Drosophila melanogaster.</title>
        <authorList>
            <person name="Adams M.D."/>
            <person name="Celniker S.E."/>
            <person name="Holt R.A."/>
            <person name="Evans C.A."/>
            <person name="Gocayne J.D."/>
            <person name="Amanatides P.G."/>
            <person name="Scherer S.E."/>
            <person name="Li P.W."/>
            <person name="Hoskins R.A."/>
            <person name="Galle R.F."/>
            <person name="George R.A."/>
            <person name="Lewis S.E."/>
            <person name="Richards S."/>
            <person name="Ashburner M."/>
            <person name="Henderson S.N."/>
            <person name="Sutton G.G."/>
            <person name="Wortman J.R."/>
            <person name="Yandell M.D."/>
            <person name="Zhang Q."/>
            <person name="Chen L.X."/>
            <person name="Brandon R.C."/>
            <person name="Rogers Y.H."/>
            <person name="Blazej R.G."/>
            <person name="Champe M."/>
            <person name="Pfeiffer B.D."/>
            <person name="Wan K.H."/>
            <person name="Doyle C."/>
            <person name="Baxter E.G."/>
            <person name="Helt G."/>
            <person name="Nelson C.R."/>
            <person name="Gabor G.L."/>
            <person name="Abril J.F."/>
            <person name="Agbayani A."/>
            <person name="An H.J."/>
            <person name="Andrews-Pfannkoch C."/>
            <person name="Baldwin D."/>
            <person name="Ballew R.M."/>
            <person name="Basu A."/>
            <person name="Baxendale J."/>
            <person name="Bayraktaroglu L."/>
            <person name="Beasley E.M."/>
            <person name="Beeson K.Y."/>
            <person name="Benos P.V."/>
            <person name="Berman B.P."/>
            <person name="Bhandari D."/>
            <person name="Bolshakov S."/>
            <person name="Borkova D."/>
            <person name="Botchan M.R."/>
            <person name="Bouck J."/>
            <person name="Brokstein P."/>
            <person name="Brottier P."/>
            <person name="Burtis K.C."/>
            <person name="Busam D.A."/>
            <person name="Butler H."/>
            <person name="Cadieu E."/>
            <person name="Center A."/>
            <person name="Chandra I."/>
            <person name="Cherry J.M."/>
            <person name="Cawley S."/>
            <person name="Dahlke C."/>
            <person name="Davenport L.B."/>
            <person name="Davies P."/>
            <person name="de Pablos B."/>
            <person name="Delcher A."/>
            <person name="Deng Z."/>
            <person name="Mays A.D."/>
            <person name="Dew I."/>
            <person name="Dietz S.M."/>
            <person name="Dodson K."/>
            <person name="Doup L.E."/>
            <person name="Downes M."/>
            <person name="Dugan-Rocha S."/>
            <person name="Dunkov B.C."/>
            <person name="Dunn P."/>
            <person name="Durbin K.J."/>
            <person name="Evangelista C.C."/>
            <person name="Ferraz C."/>
            <person name="Ferriera S."/>
            <person name="Fleischmann W."/>
            <person name="Fosler C."/>
            <person name="Gabrielian A.E."/>
            <person name="Garg N.S."/>
            <person name="Gelbart W.M."/>
            <person name="Glasser K."/>
            <person name="Glodek A."/>
            <person name="Gong F."/>
            <person name="Gorrell J.H."/>
            <person name="Gu Z."/>
            <person name="Guan P."/>
            <person name="Harris M."/>
            <person name="Harris N.L."/>
            <person name="Harvey D."/>
            <person name="Heiman T.J."/>
            <person name="Hernandez J.R."/>
            <person name="Houck J."/>
            <person name="Hostin D."/>
            <person name="Houston K.A."/>
            <person name="Howland T.J."/>
            <person name="Wei M.H."/>
            <person name="Ibegwam C."/>
            <person name="Jalali M."/>
            <person name="Kalush F."/>
            <person name="Karpen G.H."/>
            <person name="Ke Z."/>
            <person name="Kennison J.A."/>
            <person name="Ketchum K.A."/>
            <person name="Kimmel B.E."/>
            <person name="Kodira C.D."/>
            <person name="Kraft C."/>
            <person name="Kravitz S."/>
            <person name="Kulp D."/>
            <person name="Lai Z."/>
            <person name="Lasko P."/>
            <person name="Lei Y."/>
            <person name="Levitsky A.A."/>
            <person name="Li J."/>
            <person name="Li Z."/>
            <person name="Liang Y."/>
            <person name="Lin X."/>
            <person name="Liu X."/>
            <person name="Mattei B."/>
            <person name="McIntosh T.C."/>
            <person name="McLeod M.P."/>
            <person name="McPherson D."/>
            <person name="Merkulov G."/>
            <person name="Milshina N.V."/>
            <person name="Mobarry C."/>
            <person name="Morris J."/>
            <person name="Moshrefi A."/>
            <person name="Mount S.M."/>
            <person name="Moy M."/>
            <person name="Murphy B."/>
            <person name="Murphy L."/>
            <person name="Muzny D.M."/>
            <person name="Nelson D.L."/>
            <person name="Nelson D.R."/>
            <person name="Nelson K.A."/>
            <person name="Nixon K."/>
            <person name="Nusskern D.R."/>
            <person name="Pacleb J.M."/>
            <person name="Palazzolo M."/>
            <person name="Pittman G.S."/>
            <person name="Pan S."/>
            <person name="Pollard J."/>
            <person name="Puri V."/>
            <person name="Reese M.G."/>
            <person name="Reinert K."/>
            <person name="Remington K."/>
            <person name="Saunders R.D."/>
            <person name="Scheeler F."/>
            <person name="Shen H."/>
            <person name="Shue B.C."/>
            <person name="Siden-Kiamos I."/>
            <person name="Simpson M."/>
            <person name="Skupski M.P."/>
            <person name="Smith T."/>
            <person name="Spier E."/>
            <person name="Spradling A.C."/>
            <person name="Stapleton M."/>
            <person name="Strong R."/>
            <person name="Sun E."/>
            <person name="Svirskas R."/>
            <person name="Tector C."/>
            <person name="Turner R."/>
            <person name="Venter E."/>
            <person name="Wang A.H."/>
            <person name="Wang X."/>
            <person name="Wang Z.Y."/>
            <person name="Wassarman D.A."/>
            <person name="Weinstock G.M."/>
            <person name="Weissenbach J."/>
            <person name="Williams S.M."/>
            <person name="WoodageT"/>
            <person name="Worley K.C."/>
            <person name="Wu D."/>
            <person name="Yang S."/>
            <person name="Yao Q.A."/>
            <person name="Ye J."/>
            <person name="Yeh R.F."/>
            <person name="Zaveri J.S."/>
            <person name="Zhan M."/>
            <person name="Zhang G."/>
            <person name="Zhao Q."/>
            <person name="Zheng L."/>
            <person name="Zheng X.H."/>
            <person name="Zhong F.N."/>
            <person name="Zhong W."/>
            <person name="Zhou X."/>
            <person name="Zhu S."/>
            <person name="Zhu X."/>
            <person name="Smith H.O."/>
            <person name="Gibbs R.A."/>
            <person name="Myers E.W."/>
            <person name="Rubin G.M."/>
            <person name="Venter J.C."/>
        </authorList>
    </citation>
    <scope>NUCLEOTIDE SEQUENCE [LARGE SCALE GENOMIC DNA]</scope>
    <source>
        <strain evidence="10">Berkeley</strain>
    </source>
</reference>
<evidence type="ECO:0000256" key="1">
    <source>
        <dbReference type="SAM" id="Phobius"/>
    </source>
</evidence>
<reference evidence="10" key="3">
    <citation type="journal article" date="2002" name="Genome Biol.">
        <title>Annotation of the Drosophila melanogaster euchromatic genome: a systematic review.</title>
        <authorList>
            <person name="Misra S."/>
            <person name="Crosby M.A."/>
            <person name="Mungall C.J."/>
            <person name="Matthews B.B."/>
            <person name="Campbell K.S."/>
            <person name="Hradecky P."/>
            <person name="Huang Y."/>
            <person name="Kaminker J.S."/>
            <person name="Millburn G.H."/>
            <person name="Prochnik S.E."/>
            <person name="Smith C.D."/>
            <person name="Tupy J.L."/>
            <person name="Whitfied E.J."/>
            <person name="Bayraktaroglu L."/>
            <person name="Berman B.P."/>
            <person name="Bettencourt B.R."/>
            <person name="Celniker S.E."/>
            <person name="de Grey A.D."/>
            <person name="Drysdale R.A."/>
            <person name="Harris N.L."/>
            <person name="Richter J."/>
            <person name="Russo S."/>
            <person name="Schroeder A.J."/>
            <person name="Shu S.Q."/>
            <person name="Stapleton M."/>
            <person name="Yamada C."/>
            <person name="Ashburner M."/>
            <person name="Gelbart W.M."/>
            <person name="Rubin G.M."/>
            <person name="Lewis S.E."/>
        </authorList>
    </citation>
    <scope>GENOME REANNOTATION</scope>
    <source>
        <strain evidence="10">Berkeley</strain>
    </source>
</reference>
<reference evidence="3" key="13">
    <citation type="journal article" date="2015" name="Genome Res.">
        <title>The Release 6 reference sequence of the Drosophila melanogaster genome.</title>
        <authorList>
            <person name="Hoskins R.A."/>
            <person name="Carlson J.W."/>
            <person name="Wan K.H."/>
            <person name="Park S."/>
            <person name="Mendez I."/>
            <person name="Galle S.E."/>
            <person name="Booth B.W."/>
            <person name="Pfeiffer B.D."/>
            <person name="George R.A."/>
            <person name="Svirskas R."/>
            <person name="Krzywinski M."/>
            <person name="Schein J."/>
            <person name="Accardo M.C."/>
            <person name="Damia E."/>
            <person name="Messina G."/>
            <person name="Mendez-Lago M."/>
            <person name="de Pablos B."/>
            <person name="Demakova O.V."/>
            <person name="Andreyeva E.N."/>
            <person name="Boldyreva L.V."/>
            <person name="Marra M."/>
            <person name="Carvalho A.B."/>
            <person name="Dimitri P."/>
            <person name="Villasante A."/>
            <person name="Zhimulev I.F."/>
            <person name="Rubin G.M."/>
            <person name="Karpen G.H."/>
            <person name="Celniker S.E."/>
        </authorList>
    </citation>
    <scope>NUCLEOTIDE SEQUENCE</scope>
</reference>
<keyword evidence="1" id="KW-0472">Membrane</keyword>
<evidence type="ECO:0000313" key="9">
    <source>
        <dbReference type="FlyBase" id="FBgn0038846"/>
    </source>
</evidence>
<dbReference type="Bgee" id="FBgn0038846">
    <property type="expression patterns" value="Expressed in adult Malpighian tubule principal cell of lower segment in Malpighian tubule and 31 other cell types or tissues"/>
</dbReference>
<dbReference type="EMBL" id="AY113581">
    <property type="protein sequence ID" value="AAM29586.1"/>
    <property type="molecule type" value="mRNA"/>
</dbReference>
<dbReference type="HOGENOM" id="CLU_1908854_0_0_1"/>
<dbReference type="EMBL" id="AE014297">
    <property type="protein sequence ID" value="AFH06536.1"/>
    <property type="molecule type" value="Genomic_DNA"/>
</dbReference>
<reference evidence="3" key="16">
    <citation type="submission" date="2024-06" db="EMBL/GenBank/DDBJ databases">
        <title>Drosophila melanogaster release 4 sequence.</title>
        <authorList>
            <consortium name="Berkeley Drosophila Genome Project"/>
            <person name="Celniker S."/>
            <person name="Carlson J."/>
            <person name="Wan K."/>
            <person name="Pfeiffer B."/>
            <person name="Frise E."/>
            <person name="George R."/>
            <person name="Hoskins R."/>
            <person name="Stapleton M."/>
            <person name="Pacleb J."/>
            <person name="Park S."/>
            <person name="Svirskas R."/>
            <person name="Smith E."/>
            <person name="Yu C."/>
            <person name="Rubin G."/>
        </authorList>
    </citation>
    <scope>NUCLEOTIDE SEQUENCE</scope>
</reference>
<dbReference type="eggNOG" id="ENOG502TCK9">
    <property type="taxonomic scope" value="Eukaryota"/>
</dbReference>
<gene>
    <name evidence="3" type="primary">BcDNA:RH32180</name>
    <name evidence="3" type="synonym">Dmel\CG5697</name>
    <name evidence="5 9" type="ORF">CG5697</name>
    <name evidence="3" type="ORF">Dmel_CG5697</name>
</gene>
<dbReference type="InterPro" id="IPR031984">
    <property type="entry name" value="SLC3A2_N"/>
</dbReference>
<dbReference type="EMBL" id="AE014297">
    <property type="protein sequence ID" value="AFH06537.1"/>
    <property type="molecule type" value="Genomic_DNA"/>
</dbReference>
<feature type="domain" description="Solute carrier family 3 member 2 N-terminal" evidence="2">
    <location>
        <begin position="42"/>
        <end position="111"/>
    </location>
</feature>
<evidence type="ECO:0000313" key="6">
    <source>
        <dbReference type="EMBL" id="AFH06537.1"/>
    </source>
</evidence>
<reference evidence="3" key="12">
    <citation type="journal article" date="2015" name="G3 (Bethesda)">
        <title>Gene Model Annotations for Drosophila melanogaster: The Rule-Benders.</title>
        <authorList>
            <consortium name="FlyBase Consortium"/>
            <person name="Crosby M.A."/>
            <person name="Gramates L.S."/>
            <person name="Dos Santos G."/>
            <person name="Matthews B.B."/>
            <person name="St Pierre S.E."/>
            <person name="Zhou P."/>
            <person name="Schroeder A.J."/>
            <person name="Falls K."/>
            <person name="Emmert D.B."/>
            <person name="Russo S.M."/>
            <person name="Gelbart W.M."/>
            <person name="null"/>
        </authorList>
    </citation>
    <scope>NUCLEOTIDE SEQUENCE</scope>
</reference>
<reference evidence="10" key="2">
    <citation type="journal article" date="2002" name="Genome Biol.">
        <title>Finishing a whole-genome shotgun: release 3 of the Drosophila melanogaster euchromatic genome sequence.</title>
        <authorList>
            <person name="Celniker S.E."/>
            <person name="Wheeler D.A."/>
            <person name="Kronmiller B."/>
            <person name="Carlson J.W."/>
            <person name="Halpern A."/>
            <person name="Patel S."/>
            <person name="Adams M."/>
            <person name="Champe M."/>
            <person name="Dugan S.P."/>
            <person name="Frise E."/>
            <person name="Hodgson A."/>
            <person name="George R.A."/>
            <person name="Hoskins R.A."/>
            <person name="Laverty T."/>
            <person name="Muzny D.M."/>
            <person name="Nelson C.R."/>
            <person name="Pacleb J.M."/>
            <person name="Park S."/>
            <person name="Pfeiffer B.D."/>
            <person name="Richards S."/>
            <person name="Sodergren E.J."/>
            <person name="Svirskas R."/>
            <person name="Tabor P.E."/>
            <person name="Wan K."/>
            <person name="Stapleton M."/>
            <person name="Sutton G.G."/>
            <person name="Venter C."/>
            <person name="Weinstock G."/>
            <person name="Scherer S.E."/>
            <person name="Myers E.W."/>
            <person name="Gibbs R.A."/>
            <person name="Rubin G.M."/>
        </authorList>
    </citation>
    <scope>NUCLEOTIDE SEQUENCE [LARGE SCALE GENOMIC DNA]</scope>
    <source>
        <strain evidence="10">Berkeley</strain>
    </source>
</reference>
<evidence type="ECO:0000313" key="4">
    <source>
        <dbReference type="EMBL" id="AAM29586.1"/>
    </source>
</evidence>
<dbReference type="RefSeq" id="NP_001247219.1">
    <property type="nucleotide sequence ID" value="NM_001260290.1"/>
</dbReference>
<evidence type="ECO:0000313" key="10">
    <source>
        <dbReference type="Proteomes" id="UP000000803"/>
    </source>
</evidence>
<dbReference type="FlyBase" id="FBgn0038846">
    <property type="gene designation" value="CG5697"/>
</dbReference>
<dbReference type="BioGRID-ORCS" id="42483">
    <property type="hits" value="0 hits in 1 CRISPR screen"/>
</dbReference>
<reference evidence="3" key="8">
    <citation type="submission" date="2006-08" db="EMBL/GenBank/DDBJ databases">
        <authorList>
            <person name="Celniker S."/>
            <person name="Carlson J."/>
            <person name="Wan K."/>
            <person name="Frise E."/>
            <person name="Hoskins R."/>
            <person name="Park S."/>
            <person name="Svirskas R."/>
            <person name="Rubin G."/>
        </authorList>
    </citation>
    <scope>NUCLEOTIDE SEQUENCE</scope>
</reference>
<dbReference type="PaxDb" id="7227-FBpp0083405"/>
<reference evidence="3 10" key="10">
    <citation type="journal article" date="2007" name="Science">
        <title>Sequence finishing and mapping of Drosophila melanogaster heterochromatin.</title>
        <authorList>
            <person name="Hoskins R.A."/>
            <person name="Carlson J.W."/>
            <person name="Kennedy C."/>
            <person name="Acevedo D."/>
            <person name="Evans-Holm M."/>
            <person name="Frise E."/>
            <person name="Wan K.H."/>
            <person name="Park S."/>
            <person name="Mendez-Lago M."/>
            <person name="Rossi F."/>
            <person name="Villasante A."/>
            <person name="Dimitri P."/>
            <person name="Karpen G.H."/>
            <person name="Celniker S.E."/>
        </authorList>
    </citation>
    <scope>NUCLEOTIDE SEQUENCE [LARGE SCALE GENOMIC DNA]</scope>
    <source>
        <strain evidence="10">Berkeley</strain>
    </source>
</reference>
<reference evidence="3" key="15">
    <citation type="submission" date="2023-12" db="EMBL/GenBank/DDBJ databases">
        <authorList>
            <consortium name="FlyBase"/>
        </authorList>
    </citation>
    <scope>NUCLEOTIDE SEQUENCE</scope>
</reference>
<dbReference type="SMR" id="Q9VDG3"/>
<dbReference type="STRING" id="7227.FBpp0083405"/>
<reference evidence="3 10" key="7">
    <citation type="journal article" date="2005" name="PLoS Comput. Biol.">
        <title>Combined evidence annotation of transposable elements in genome sequences.</title>
        <authorList>
            <person name="Quesneville H."/>
            <person name="Bergman C.M."/>
            <person name="Andrieu O."/>
            <person name="Autard D."/>
            <person name="Nouaud D."/>
            <person name="Ashburner M."/>
            <person name="Anxolabehere D."/>
        </authorList>
    </citation>
    <scope>NUCLEOTIDE SEQUENCE [LARGE SCALE GENOMIC DNA]</scope>
    <source>
        <strain evidence="10">Berkeley</strain>
    </source>
</reference>
<evidence type="ECO:0000313" key="7">
    <source>
        <dbReference type="EMBL" id="AFH06538.1"/>
    </source>
</evidence>
<keyword evidence="1" id="KW-1133">Transmembrane helix</keyword>
<dbReference type="RefSeq" id="NP_001247220.1">
    <property type="nucleotide sequence ID" value="NM_001260291.1"/>
</dbReference>
<reference evidence="8" key="14">
    <citation type="submission" date="2016-07" db="EMBL/GenBank/DDBJ databases">
        <authorList>
            <person name="Wan K."/>
            <person name="Booth B."/>
            <person name="Spirohn K."/>
            <person name="Hao T."/>
            <person name="Hu Y."/>
            <person name="Calderwood M."/>
            <person name="Hill D."/>
            <person name="Mohr S."/>
            <person name="Vidal M."/>
            <person name="Celniker S."/>
            <person name="Perrimon N."/>
        </authorList>
    </citation>
    <scope>NUCLEOTIDE SEQUENCE</scope>
</reference>
<dbReference type="OMA" id="MSCNERT"/>
<dbReference type="Proteomes" id="UP000000803">
    <property type="component" value="Chromosome 3R"/>
</dbReference>
<evidence type="ECO:0000313" key="8">
    <source>
        <dbReference type="EMBL" id="ANY27153.1"/>
    </source>
</evidence>
<name>Q9VDG3_DROME</name>
<feature type="transmembrane region" description="Helical" evidence="1">
    <location>
        <begin position="73"/>
        <end position="94"/>
    </location>
</feature>
<dbReference type="AGR" id="FB:FBgn0038846"/>
<sequence length="133" mass="14626">MSCNEKTALLATQQGHQQRQQRQQQHIIVVPATGKDPKDYEPIFTTADYSYGLTLEELLPFALDPWWQAVRRLSCGLLGLTFLLTLIAGLVMAYSDSVCLPNRAISRNATTTTTMATPLSLALNGSQLLMASL</sequence>
<evidence type="ECO:0000313" key="5">
    <source>
        <dbReference type="EMBL" id="AFH06536.1"/>
    </source>
</evidence>
<reference evidence="3 10" key="5">
    <citation type="journal article" date="2002" name="Genome Biol.">
        <title>Heterochromatic sequences in a Drosophila whole-genome shotgun assembly.</title>
        <authorList>
            <person name="Hoskins R.A."/>
            <person name="Smith C.D."/>
            <person name="Carlson J.W."/>
            <person name="Carvalho A.B."/>
            <person name="Halpern A."/>
            <person name="Kaminker J.S."/>
            <person name="Kennedy C."/>
            <person name="Mungall C.J."/>
            <person name="Sullivan B.A."/>
            <person name="Sutton G.G."/>
            <person name="Yasuhara J.C."/>
            <person name="Wakimoto B.T."/>
            <person name="Myers E.W."/>
            <person name="Celniker S.E."/>
            <person name="Rubin G.M."/>
            <person name="Karpen G.H."/>
        </authorList>
    </citation>
    <scope>NUCLEOTIDE SEQUENCE [LARGE SCALE GENOMIC DNA]</scope>
    <source>
        <strain evidence="10">Berkeley</strain>
    </source>
</reference>
<dbReference type="EMBL" id="AE014297">
    <property type="protein sequence ID" value="AAF55831.1"/>
    <property type="molecule type" value="Genomic_DNA"/>
</dbReference>
<reference evidence="3" key="11">
    <citation type="journal article" date="2015" name="G3 (Bethesda)">
        <title>Gene Model Annotations for Drosophila melanogaster: Impact of High-Throughput Data.</title>
        <authorList>
            <consortium name="FlyBase Consortium"/>
            <person name="Matthews B.B."/>
            <person name="Dos Santos G."/>
            <person name="Crosby M.A."/>
            <person name="Emmert D.B."/>
            <person name="St Pierre S.E."/>
            <person name="Gramates L.S."/>
            <person name="Zhou P."/>
            <person name="Schroeder A.J."/>
            <person name="Falls K."/>
            <person name="Strelets V."/>
            <person name="Russo S.M."/>
            <person name="Gelbart W.M."/>
            <person name="null"/>
        </authorList>
    </citation>
    <scope>NUCLEOTIDE SEQUENCE</scope>
</reference>
<evidence type="ECO:0000259" key="2">
    <source>
        <dbReference type="Pfam" id="PF16028"/>
    </source>
</evidence>
<dbReference type="EMBL" id="AE014297">
    <property type="protein sequence ID" value="AFH06538.1"/>
    <property type="molecule type" value="Genomic_DNA"/>
</dbReference>
<dbReference type="OrthoDB" id="204980at2759"/>
<reference evidence="4" key="6">
    <citation type="submission" date="2002-05" db="EMBL/GenBank/DDBJ databases">
        <authorList>
            <person name="Stapleton M."/>
            <person name="Brokstein P."/>
            <person name="Hong L."/>
            <person name="Agbayani A."/>
            <person name="Carlson J."/>
            <person name="Champe M."/>
            <person name="Chavez C."/>
            <person name="Dorsett V."/>
            <person name="Dresnek D."/>
            <person name="Farfan D."/>
            <person name="Frise E."/>
            <person name="George R."/>
            <person name="Gonzalez M."/>
            <person name="Guarin H."/>
            <person name="Kronmiller B."/>
            <person name="Li P."/>
            <person name="Liao G."/>
            <person name="Miranda A."/>
            <person name="Mungall C.J."/>
            <person name="Nunoo J."/>
            <person name="Pacleb J."/>
            <person name="Paragas V."/>
            <person name="Park S."/>
            <person name="Patel S."/>
            <person name="Phouanenavong S."/>
            <person name="Wan K."/>
            <person name="Yu C."/>
            <person name="Lewis S.E."/>
            <person name="Rubin G.M."/>
            <person name="Celniker S."/>
        </authorList>
    </citation>
    <scope>NUCLEOTIDE SEQUENCE</scope>
    <source>
        <strain evidence="4">Berkeley</strain>
    </source>
</reference>
<dbReference type="EMBL" id="KX531343">
    <property type="protein sequence ID" value="ANY27153.1"/>
    <property type="molecule type" value="mRNA"/>
</dbReference>
<evidence type="ECO:0000313" key="3">
    <source>
        <dbReference type="EMBL" id="AAF55831.1"/>
    </source>
</evidence>
<dbReference type="RefSeq" id="NP_650932.1">
    <property type="nucleotide sequence ID" value="NM_142675.2"/>
</dbReference>
<reference evidence="10" key="4">
    <citation type="journal article" date="2002" name="Genome Biol.">
        <title>The transposable elements of the Drosophila melanogaster euchromatin: a genomics perspective.</title>
        <authorList>
            <person name="Kaminker J.S."/>
            <person name="Bergman C.M."/>
            <person name="Kronmiller B."/>
            <person name="Carlson J."/>
            <person name="Svirskas R."/>
            <person name="Patel S."/>
            <person name="Frise E."/>
            <person name="Wheeler D.A."/>
            <person name="Lewis S.E."/>
            <person name="Rubin G.M."/>
            <person name="Ashburner M."/>
            <person name="Celniker S.E."/>
        </authorList>
    </citation>
    <scope>NUCLEOTIDE SEQUENCE [LARGE SCALE GENOMIC DNA]</scope>
    <source>
        <strain evidence="10">Berkeley</strain>
    </source>
</reference>
<keyword evidence="1" id="KW-0812">Transmembrane</keyword>
<proteinExistence type="evidence at transcript level"/>
<keyword evidence="10" id="KW-1185">Reference proteome</keyword>
<dbReference type="DNASU" id="42483"/>
<dbReference type="AlphaFoldDB" id="Q9VDG3"/>
<dbReference type="GeneID" id="42483"/>
<dbReference type="RefSeq" id="NP_001247218.1">
    <property type="nucleotide sequence ID" value="NM_001260289.1"/>
</dbReference>
<accession>Q9VDG3</accession>
<reference evidence="3 10" key="9">
    <citation type="journal article" date="2007" name="Science">
        <title>The Release 5.1 annotation of Drosophila melanogaster heterochromatin.</title>
        <authorList>
            <person name="Smith C.D."/>
            <person name="Shu S."/>
            <person name="Mungall C.J."/>
            <person name="Karpen G.H."/>
        </authorList>
    </citation>
    <scope>NUCLEOTIDE SEQUENCE [LARGE SCALE GENOMIC DNA]</scope>
    <source>
        <strain evidence="10">Berkeley</strain>
    </source>
</reference>
<dbReference type="VEuPathDB" id="VectorBase:FBgn0038846"/>
<organism evidence="3 10">
    <name type="scientific">Drosophila melanogaster</name>
    <name type="common">Fruit fly</name>
    <dbReference type="NCBI Taxonomy" id="7227"/>
    <lineage>
        <taxon>Eukaryota</taxon>
        <taxon>Metazoa</taxon>
        <taxon>Ecdysozoa</taxon>
        <taxon>Arthropoda</taxon>
        <taxon>Hexapoda</taxon>
        <taxon>Insecta</taxon>
        <taxon>Pterygota</taxon>
        <taxon>Neoptera</taxon>
        <taxon>Endopterygota</taxon>
        <taxon>Diptera</taxon>
        <taxon>Brachycera</taxon>
        <taxon>Muscomorpha</taxon>
        <taxon>Ephydroidea</taxon>
        <taxon>Drosophilidae</taxon>
        <taxon>Drosophila</taxon>
        <taxon>Sophophora</taxon>
    </lineage>
</organism>
<dbReference type="Pfam" id="PF16028">
    <property type="entry name" value="SLC3A2_N"/>
    <property type="match status" value="1"/>
</dbReference>
<dbReference type="KEGG" id="dme:Dmel_CG5697"/>